<dbReference type="EMBL" id="JAMYWD010000007">
    <property type="protein sequence ID" value="KAJ4965600.1"/>
    <property type="molecule type" value="Genomic_DNA"/>
</dbReference>
<sequence>MPQSVGVLLQCLTLLRNVISLQQTLRNLPSDGLKWLGIQIPIRRSSKELETTFGLKCRRRGRRTNAGAGRRHRRSSKNQSPISRRREASTQRCHNHYLYVFSFGTEMD</sequence>
<accession>A0A9Q0K831</accession>
<feature type="signal peptide" evidence="2">
    <location>
        <begin position="1"/>
        <end position="20"/>
    </location>
</feature>
<evidence type="ECO:0000256" key="2">
    <source>
        <dbReference type="SAM" id="SignalP"/>
    </source>
</evidence>
<dbReference type="Proteomes" id="UP001141806">
    <property type="component" value="Unassembled WGS sequence"/>
</dbReference>
<feature type="chain" id="PRO_5040228386" description="Secreted protein" evidence="2">
    <location>
        <begin position="21"/>
        <end position="108"/>
    </location>
</feature>
<keyword evidence="2" id="KW-0732">Signal</keyword>
<proteinExistence type="predicted"/>
<feature type="compositionally biased region" description="Basic residues" evidence="1">
    <location>
        <begin position="59"/>
        <end position="76"/>
    </location>
</feature>
<evidence type="ECO:0008006" key="5">
    <source>
        <dbReference type="Google" id="ProtNLM"/>
    </source>
</evidence>
<evidence type="ECO:0000313" key="4">
    <source>
        <dbReference type="Proteomes" id="UP001141806"/>
    </source>
</evidence>
<reference evidence="3" key="1">
    <citation type="journal article" date="2023" name="Plant J.">
        <title>The genome of the king protea, Protea cynaroides.</title>
        <authorList>
            <person name="Chang J."/>
            <person name="Duong T.A."/>
            <person name="Schoeman C."/>
            <person name="Ma X."/>
            <person name="Roodt D."/>
            <person name="Barker N."/>
            <person name="Li Z."/>
            <person name="Van de Peer Y."/>
            <person name="Mizrachi E."/>
        </authorList>
    </citation>
    <scope>NUCLEOTIDE SEQUENCE</scope>
    <source>
        <tissue evidence="3">Young leaves</tissue>
    </source>
</reference>
<protein>
    <recommendedName>
        <fullName evidence="5">Secreted protein</fullName>
    </recommendedName>
</protein>
<evidence type="ECO:0000313" key="3">
    <source>
        <dbReference type="EMBL" id="KAJ4965600.1"/>
    </source>
</evidence>
<gene>
    <name evidence="3" type="ORF">NE237_017449</name>
</gene>
<evidence type="ECO:0000256" key="1">
    <source>
        <dbReference type="SAM" id="MobiDB-lite"/>
    </source>
</evidence>
<name>A0A9Q0K831_9MAGN</name>
<feature type="region of interest" description="Disordered" evidence="1">
    <location>
        <begin position="59"/>
        <end position="90"/>
    </location>
</feature>
<organism evidence="3 4">
    <name type="scientific">Protea cynaroides</name>
    <dbReference type="NCBI Taxonomy" id="273540"/>
    <lineage>
        <taxon>Eukaryota</taxon>
        <taxon>Viridiplantae</taxon>
        <taxon>Streptophyta</taxon>
        <taxon>Embryophyta</taxon>
        <taxon>Tracheophyta</taxon>
        <taxon>Spermatophyta</taxon>
        <taxon>Magnoliopsida</taxon>
        <taxon>Proteales</taxon>
        <taxon>Proteaceae</taxon>
        <taxon>Protea</taxon>
    </lineage>
</organism>
<dbReference type="AlphaFoldDB" id="A0A9Q0K831"/>
<keyword evidence="4" id="KW-1185">Reference proteome</keyword>
<comment type="caution">
    <text evidence="3">The sequence shown here is derived from an EMBL/GenBank/DDBJ whole genome shotgun (WGS) entry which is preliminary data.</text>
</comment>